<sequence length="589" mass="66273">MKQGGHVAIMKKKKIHTLKRIMSYLLEYKALIIIAVLLSIGSNLFALMGPMLSGYAIDSIELGSGAVNFSKVYYYCGLMIIFYIISSILTYILSVIMLEVSKRISYKLRKDLFEHLLLLPVGYFDTHATGDIISKISYDIDTLNASLTSDLVTICGSIITVVVSFISMVMISTKLVLVFVFTVPLSIILTKRMTKITRPMFRNRSRKLGELNGMVEEFVSGQKTLRAYNQEESTKDKFRRKNEEAVNAYYRADYYGAMIGPSVNFMNNLSLTLISIFGAIMYLYNQMSLGNISSFVLYSRKFSGPINESANIVGEFQSSLAAAERIFQLMDELAEERDKEDAKELLHVHGDVKVDNISFGYTADKIILKNLSMKAPSGNMVAIVGPTGAGKTTLINLLMRFYDVNHGSIYVDEMEIRDITRASLRKSYAMVLQDTWLFQGTIFENIAYGSENATLEDVINVAKAAKIHSYIKRLPNGYDTILTDDGTNISKGQKQLLTIARAMLLDSKMLILDEATSNVDTRTEIQIQQAMRNLMKGKTCFVIAHRLSTIKSADHILVVKDGNIIEQGNHKELIRQKGFYSQLYYSQFE</sequence>
<dbReference type="FunFam" id="1.20.1560.10:FF:000011">
    <property type="entry name" value="Multidrug ABC transporter ATP-binding protein"/>
    <property type="match status" value="1"/>
</dbReference>
<dbReference type="CDD" id="cd18547">
    <property type="entry name" value="ABC_6TM_Tm288_like"/>
    <property type="match status" value="1"/>
</dbReference>
<dbReference type="GO" id="GO:0015421">
    <property type="term" value="F:ABC-type oligopeptide transporter activity"/>
    <property type="evidence" value="ECO:0007669"/>
    <property type="project" value="TreeGrafter"/>
</dbReference>
<keyword evidence="2" id="KW-0813">Transport</keyword>
<keyword evidence="6" id="KW-0067">ATP-binding</keyword>
<dbReference type="CDD" id="cd03254">
    <property type="entry name" value="ABCC_Glucan_exporter_like"/>
    <property type="match status" value="1"/>
</dbReference>
<dbReference type="PANTHER" id="PTHR43394:SF1">
    <property type="entry name" value="ATP-BINDING CASSETTE SUB-FAMILY B MEMBER 10, MITOCHONDRIAL"/>
    <property type="match status" value="1"/>
</dbReference>
<feature type="domain" description="ABC transporter" evidence="10">
    <location>
        <begin position="352"/>
        <end position="586"/>
    </location>
</feature>
<feature type="transmembrane region" description="Helical" evidence="9">
    <location>
        <begin position="175"/>
        <end position="194"/>
    </location>
</feature>
<dbReference type="SMART" id="SM00382">
    <property type="entry name" value="AAA"/>
    <property type="match status" value="1"/>
</dbReference>
<dbReference type="Pfam" id="PF00664">
    <property type="entry name" value="ABC_membrane"/>
    <property type="match status" value="1"/>
</dbReference>
<evidence type="ECO:0000256" key="9">
    <source>
        <dbReference type="SAM" id="Phobius"/>
    </source>
</evidence>
<dbReference type="FunFam" id="3.40.50.300:FF:000287">
    <property type="entry name" value="Multidrug ABC transporter ATP-binding protein"/>
    <property type="match status" value="1"/>
</dbReference>
<feature type="transmembrane region" description="Helical" evidence="9">
    <location>
        <begin position="72"/>
        <end position="100"/>
    </location>
</feature>
<evidence type="ECO:0000313" key="12">
    <source>
        <dbReference type="EMBL" id="KIE48282.1"/>
    </source>
</evidence>
<dbReference type="PROSITE" id="PS50929">
    <property type="entry name" value="ABC_TM1F"/>
    <property type="match status" value="1"/>
</dbReference>
<keyword evidence="8 9" id="KW-0472">Membrane</keyword>
<dbReference type="GO" id="GO:0005524">
    <property type="term" value="F:ATP binding"/>
    <property type="evidence" value="ECO:0007669"/>
    <property type="project" value="UniProtKB-KW"/>
</dbReference>
<evidence type="ECO:0000256" key="5">
    <source>
        <dbReference type="ARBA" id="ARBA00022741"/>
    </source>
</evidence>
<feature type="transmembrane region" description="Helical" evidence="9">
    <location>
        <begin position="151"/>
        <end position="169"/>
    </location>
</feature>
<proteinExistence type="predicted"/>
<dbReference type="InterPro" id="IPR011527">
    <property type="entry name" value="ABC1_TM_dom"/>
</dbReference>
<dbReference type="PROSITE" id="PS50893">
    <property type="entry name" value="ABC_TRANSPORTER_2"/>
    <property type="match status" value="1"/>
</dbReference>
<dbReference type="GO" id="GO:0016887">
    <property type="term" value="F:ATP hydrolysis activity"/>
    <property type="evidence" value="ECO:0007669"/>
    <property type="project" value="InterPro"/>
</dbReference>
<dbReference type="STRING" id="29341.RSJ17_10060"/>
<dbReference type="InterPro" id="IPR039421">
    <property type="entry name" value="Type_1_exporter"/>
</dbReference>
<keyword evidence="7 9" id="KW-1133">Transmembrane helix</keyword>
<evidence type="ECO:0000256" key="6">
    <source>
        <dbReference type="ARBA" id="ARBA00022840"/>
    </source>
</evidence>
<accession>A0A0C1R3Z9</accession>
<keyword evidence="5" id="KW-0547">Nucleotide-binding</keyword>
<keyword evidence="13" id="KW-1185">Reference proteome</keyword>
<protein>
    <submittedName>
        <fullName evidence="12">ABC transporter family protein</fullName>
    </submittedName>
</protein>
<feature type="transmembrane region" description="Helical" evidence="9">
    <location>
        <begin position="265"/>
        <end position="284"/>
    </location>
</feature>
<evidence type="ECO:0000256" key="8">
    <source>
        <dbReference type="ARBA" id="ARBA00023136"/>
    </source>
</evidence>
<comment type="subcellular location">
    <subcellularLocation>
        <location evidence="1">Cell membrane</location>
        <topology evidence="1">Multi-pass membrane protein</topology>
    </subcellularLocation>
</comment>
<dbReference type="InterPro" id="IPR003439">
    <property type="entry name" value="ABC_transporter-like_ATP-bd"/>
</dbReference>
<dbReference type="SUPFAM" id="SSF90123">
    <property type="entry name" value="ABC transporter transmembrane region"/>
    <property type="match status" value="1"/>
</dbReference>
<evidence type="ECO:0000256" key="3">
    <source>
        <dbReference type="ARBA" id="ARBA00022475"/>
    </source>
</evidence>
<dbReference type="PANTHER" id="PTHR43394">
    <property type="entry name" value="ATP-DEPENDENT PERMEASE MDL1, MITOCHONDRIAL"/>
    <property type="match status" value="1"/>
</dbReference>
<keyword evidence="4 9" id="KW-0812">Transmembrane</keyword>
<gene>
    <name evidence="12" type="ORF">U732_4047</name>
</gene>
<dbReference type="InterPro" id="IPR017871">
    <property type="entry name" value="ABC_transporter-like_CS"/>
</dbReference>
<reference evidence="12 13" key="1">
    <citation type="journal article" date="2015" name="Infect. Genet. Evol.">
        <title>Genomic sequences of six botulinum neurotoxin-producing strains representing three clostridial species illustrate the mobility and diversity of botulinum neurotoxin genes.</title>
        <authorList>
            <person name="Smith T.J."/>
            <person name="Hill K.K."/>
            <person name="Xie G."/>
            <person name="Foley B.T."/>
            <person name="Williamson C.H."/>
            <person name="Foster J.T."/>
            <person name="Johnson S.L."/>
            <person name="Chertkov O."/>
            <person name="Teshima H."/>
            <person name="Gibbons H.S."/>
            <person name="Johnsky L.A."/>
            <person name="Karavis M.A."/>
            <person name="Smith L.A."/>
        </authorList>
    </citation>
    <scope>NUCLEOTIDE SEQUENCE [LARGE SCALE GENOMIC DNA]</scope>
    <source>
        <strain evidence="12 13">CDC 2741</strain>
    </source>
</reference>
<organism evidence="12 13">
    <name type="scientific">Clostridium argentinense CDC 2741</name>
    <dbReference type="NCBI Taxonomy" id="1418104"/>
    <lineage>
        <taxon>Bacteria</taxon>
        <taxon>Bacillati</taxon>
        <taxon>Bacillota</taxon>
        <taxon>Clostridia</taxon>
        <taxon>Eubacteriales</taxon>
        <taxon>Clostridiaceae</taxon>
        <taxon>Clostridium</taxon>
    </lineage>
</organism>
<dbReference type="GO" id="GO:0005886">
    <property type="term" value="C:plasma membrane"/>
    <property type="evidence" value="ECO:0007669"/>
    <property type="project" value="UniProtKB-SubCell"/>
</dbReference>
<dbReference type="InterPro" id="IPR027417">
    <property type="entry name" value="P-loop_NTPase"/>
</dbReference>
<dbReference type="PROSITE" id="PS00211">
    <property type="entry name" value="ABC_TRANSPORTER_1"/>
    <property type="match status" value="1"/>
</dbReference>
<dbReference type="InterPro" id="IPR036640">
    <property type="entry name" value="ABC1_TM_sf"/>
</dbReference>
<feature type="domain" description="ABC transmembrane type-1" evidence="11">
    <location>
        <begin position="33"/>
        <end position="318"/>
    </location>
</feature>
<name>A0A0C1R3Z9_9CLOT</name>
<evidence type="ECO:0000259" key="10">
    <source>
        <dbReference type="PROSITE" id="PS50893"/>
    </source>
</evidence>
<evidence type="ECO:0000313" key="13">
    <source>
        <dbReference type="Proteomes" id="UP000031366"/>
    </source>
</evidence>
<dbReference type="SUPFAM" id="SSF52540">
    <property type="entry name" value="P-loop containing nucleoside triphosphate hydrolases"/>
    <property type="match status" value="1"/>
</dbReference>
<dbReference type="Gene3D" id="3.40.50.300">
    <property type="entry name" value="P-loop containing nucleotide triphosphate hydrolases"/>
    <property type="match status" value="1"/>
</dbReference>
<evidence type="ECO:0000256" key="4">
    <source>
        <dbReference type="ARBA" id="ARBA00022692"/>
    </source>
</evidence>
<dbReference type="Proteomes" id="UP000031366">
    <property type="component" value="Unassembled WGS sequence"/>
</dbReference>
<dbReference type="EMBL" id="AYSO01000011">
    <property type="protein sequence ID" value="KIE48282.1"/>
    <property type="molecule type" value="Genomic_DNA"/>
</dbReference>
<dbReference type="Pfam" id="PF00005">
    <property type="entry name" value="ABC_tran"/>
    <property type="match status" value="1"/>
</dbReference>
<evidence type="ECO:0000259" key="11">
    <source>
        <dbReference type="PROSITE" id="PS50929"/>
    </source>
</evidence>
<evidence type="ECO:0000256" key="7">
    <source>
        <dbReference type="ARBA" id="ARBA00022989"/>
    </source>
</evidence>
<keyword evidence="3" id="KW-1003">Cell membrane</keyword>
<evidence type="ECO:0000256" key="1">
    <source>
        <dbReference type="ARBA" id="ARBA00004651"/>
    </source>
</evidence>
<dbReference type="Gene3D" id="1.20.1560.10">
    <property type="entry name" value="ABC transporter type 1, transmembrane domain"/>
    <property type="match status" value="1"/>
</dbReference>
<comment type="caution">
    <text evidence="12">The sequence shown here is derived from an EMBL/GenBank/DDBJ whole genome shotgun (WGS) entry which is preliminary data.</text>
</comment>
<evidence type="ECO:0000256" key="2">
    <source>
        <dbReference type="ARBA" id="ARBA00022448"/>
    </source>
</evidence>
<dbReference type="InterPro" id="IPR003593">
    <property type="entry name" value="AAA+_ATPase"/>
</dbReference>
<dbReference type="AlphaFoldDB" id="A0A0C1R3Z9"/>
<feature type="transmembrane region" description="Helical" evidence="9">
    <location>
        <begin position="21"/>
        <end position="52"/>
    </location>
</feature>